<dbReference type="Proteomes" id="UP000027442">
    <property type="component" value="Unassembled WGS sequence"/>
</dbReference>
<evidence type="ECO:0000313" key="1">
    <source>
        <dbReference type="EMBL" id="KDR52429.1"/>
    </source>
</evidence>
<keyword evidence="2" id="KW-1185">Reference proteome</keyword>
<comment type="caution">
    <text evidence="1">The sequence shown here is derived from an EMBL/GenBank/DDBJ whole genome shotgun (WGS) entry which is preliminary data.</text>
</comment>
<protein>
    <submittedName>
        <fullName evidence="1">Uncharacterized protein</fullName>
    </submittedName>
</protein>
<reference evidence="1 2" key="1">
    <citation type="submission" date="2013-08" db="EMBL/GenBank/DDBJ databases">
        <authorList>
            <person name="Weinstock G."/>
            <person name="Sodergren E."/>
            <person name="Wylie T."/>
            <person name="Fulton L."/>
            <person name="Fulton R."/>
            <person name="Fronick C."/>
            <person name="O'Laughlin M."/>
            <person name="Godfrey J."/>
            <person name="Miner T."/>
            <person name="Herter B."/>
            <person name="Appelbaum E."/>
            <person name="Cordes M."/>
            <person name="Lek S."/>
            <person name="Wollam A."/>
            <person name="Pepin K.H."/>
            <person name="Palsikar V.B."/>
            <person name="Mitreva M."/>
            <person name="Wilson R.K."/>
        </authorList>
    </citation>
    <scope>NUCLEOTIDE SEQUENCE [LARGE SCALE GENOMIC DNA]</scope>
    <source>
        <strain evidence="1 2">ATCC 15930</strain>
    </source>
</reference>
<proteinExistence type="predicted"/>
<gene>
    <name evidence="1" type="ORF">HMPREF1991_01516</name>
</gene>
<dbReference type="PATRIC" id="fig|1122985.7.peg.1577"/>
<name>A0A069QK39_HOYLO</name>
<organism evidence="1 2">
    <name type="scientific">Hoylesella loescheii DSM 19665 = JCM 12249 = ATCC 15930</name>
    <dbReference type="NCBI Taxonomy" id="1122985"/>
    <lineage>
        <taxon>Bacteria</taxon>
        <taxon>Pseudomonadati</taxon>
        <taxon>Bacteroidota</taxon>
        <taxon>Bacteroidia</taxon>
        <taxon>Bacteroidales</taxon>
        <taxon>Prevotellaceae</taxon>
        <taxon>Hoylesella</taxon>
    </lineage>
</organism>
<accession>A0A069QK39</accession>
<dbReference type="AlphaFoldDB" id="A0A069QK39"/>
<sequence length="59" mass="6779">MLCFQDAITGVNIIVSTLSTEVQLFLTKRHKEHKVKKRCYLGLIKSPTQMAPARFRPFS</sequence>
<dbReference type="HOGENOM" id="CLU_2956773_0_0_10"/>
<evidence type="ECO:0000313" key="2">
    <source>
        <dbReference type="Proteomes" id="UP000027442"/>
    </source>
</evidence>
<dbReference type="EMBL" id="JNGW01000064">
    <property type="protein sequence ID" value="KDR52429.1"/>
    <property type="molecule type" value="Genomic_DNA"/>
</dbReference>